<dbReference type="SUPFAM" id="SSF52540">
    <property type="entry name" value="P-loop containing nucleoside triphosphate hydrolases"/>
    <property type="match status" value="1"/>
</dbReference>
<name>K1RCG2_MAGGI</name>
<dbReference type="PROSITE" id="PS51194">
    <property type="entry name" value="HELICASE_CTER"/>
    <property type="match status" value="1"/>
</dbReference>
<keyword evidence="4" id="KW-0539">Nucleus</keyword>
<dbReference type="GO" id="GO:0005737">
    <property type="term" value="C:cytoplasm"/>
    <property type="evidence" value="ECO:0007669"/>
    <property type="project" value="TreeGrafter"/>
</dbReference>
<accession>K1RCG2</accession>
<comment type="catalytic activity">
    <reaction evidence="5">
        <text>Couples ATP hydrolysis with the unwinding of duplex DNA by translocating in the 3'-5' direction.</text>
        <dbReference type="EC" id="5.6.2.4"/>
    </reaction>
</comment>
<dbReference type="GO" id="GO:0005634">
    <property type="term" value="C:nucleus"/>
    <property type="evidence" value="ECO:0007669"/>
    <property type="project" value="TreeGrafter"/>
</dbReference>
<dbReference type="EMBL" id="JH817267">
    <property type="protein sequence ID" value="EKC38915.1"/>
    <property type="molecule type" value="Genomic_DNA"/>
</dbReference>
<keyword evidence="10" id="KW-0347">Helicase</keyword>
<evidence type="ECO:0000313" key="10">
    <source>
        <dbReference type="EMBL" id="EKC38915.1"/>
    </source>
</evidence>
<dbReference type="GO" id="GO:0009378">
    <property type="term" value="F:four-way junction helicase activity"/>
    <property type="evidence" value="ECO:0007669"/>
    <property type="project" value="TreeGrafter"/>
</dbReference>
<dbReference type="InterPro" id="IPR027417">
    <property type="entry name" value="P-loop_NTPase"/>
</dbReference>
<keyword evidence="10" id="KW-0378">Hydrolase</keyword>
<dbReference type="Gene3D" id="3.40.50.300">
    <property type="entry name" value="P-loop containing nucleotide triphosphate hydrolases"/>
    <property type="match status" value="1"/>
</dbReference>
<dbReference type="SMART" id="SM00490">
    <property type="entry name" value="HELICc"/>
    <property type="match status" value="1"/>
</dbReference>
<dbReference type="InterPro" id="IPR001650">
    <property type="entry name" value="Helicase_C-like"/>
</dbReference>
<comment type="similarity">
    <text evidence="1">Belongs to the helicase family. RecQ subfamily.</text>
</comment>
<dbReference type="EC" id="5.6.2.4" evidence="6"/>
<dbReference type="InParanoid" id="K1RCG2"/>
<keyword evidence="3" id="KW-0413">Isomerase</keyword>
<dbReference type="AlphaFoldDB" id="K1RCG2"/>
<protein>
    <recommendedName>
        <fullName evidence="6">DNA 3'-5' helicase</fullName>
        <ecNumber evidence="6">5.6.2.4</ecNumber>
    </recommendedName>
    <alternativeName>
        <fullName evidence="7">DNA 3'-5' helicase BLM</fullName>
    </alternativeName>
</protein>
<evidence type="ECO:0000256" key="8">
    <source>
        <dbReference type="SAM" id="MobiDB-lite"/>
    </source>
</evidence>
<dbReference type="GO" id="GO:0005694">
    <property type="term" value="C:chromosome"/>
    <property type="evidence" value="ECO:0007669"/>
    <property type="project" value="TreeGrafter"/>
</dbReference>
<dbReference type="PANTHER" id="PTHR13710:SF153">
    <property type="entry name" value="RECQ-LIKE DNA HELICASE BLM"/>
    <property type="match status" value="1"/>
</dbReference>
<feature type="domain" description="Helicase C-terminal" evidence="9">
    <location>
        <begin position="1"/>
        <end position="118"/>
    </location>
</feature>
<dbReference type="HOGENOM" id="CLU_1483371_0_0_1"/>
<dbReference type="GO" id="GO:0000724">
    <property type="term" value="P:double-strand break repair via homologous recombination"/>
    <property type="evidence" value="ECO:0007669"/>
    <property type="project" value="TreeGrafter"/>
</dbReference>
<keyword evidence="2" id="KW-0238">DNA-binding</keyword>
<keyword evidence="10" id="KW-0067">ATP-binding</keyword>
<reference evidence="10" key="1">
    <citation type="journal article" date="2012" name="Nature">
        <title>The oyster genome reveals stress adaptation and complexity of shell formation.</title>
        <authorList>
            <person name="Zhang G."/>
            <person name="Fang X."/>
            <person name="Guo X."/>
            <person name="Li L."/>
            <person name="Luo R."/>
            <person name="Xu F."/>
            <person name="Yang P."/>
            <person name="Zhang L."/>
            <person name="Wang X."/>
            <person name="Qi H."/>
            <person name="Xiong Z."/>
            <person name="Que H."/>
            <person name="Xie Y."/>
            <person name="Holland P.W."/>
            <person name="Paps J."/>
            <person name="Zhu Y."/>
            <person name="Wu F."/>
            <person name="Chen Y."/>
            <person name="Wang J."/>
            <person name="Peng C."/>
            <person name="Meng J."/>
            <person name="Yang L."/>
            <person name="Liu J."/>
            <person name="Wen B."/>
            <person name="Zhang N."/>
            <person name="Huang Z."/>
            <person name="Zhu Q."/>
            <person name="Feng Y."/>
            <person name="Mount A."/>
            <person name="Hedgecock D."/>
            <person name="Xu Z."/>
            <person name="Liu Y."/>
            <person name="Domazet-Loso T."/>
            <person name="Du Y."/>
            <person name="Sun X."/>
            <person name="Zhang S."/>
            <person name="Liu B."/>
            <person name="Cheng P."/>
            <person name="Jiang X."/>
            <person name="Li J."/>
            <person name="Fan D."/>
            <person name="Wang W."/>
            <person name="Fu W."/>
            <person name="Wang T."/>
            <person name="Wang B."/>
            <person name="Zhang J."/>
            <person name="Peng Z."/>
            <person name="Li Y."/>
            <person name="Li N."/>
            <person name="Wang J."/>
            <person name="Chen M."/>
            <person name="He Y."/>
            <person name="Tan F."/>
            <person name="Song X."/>
            <person name="Zheng Q."/>
            <person name="Huang R."/>
            <person name="Yang H."/>
            <person name="Du X."/>
            <person name="Chen L."/>
            <person name="Yang M."/>
            <person name="Gaffney P.M."/>
            <person name="Wang S."/>
            <person name="Luo L."/>
            <person name="She Z."/>
            <person name="Ming Y."/>
            <person name="Huang W."/>
            <person name="Zhang S."/>
            <person name="Huang B."/>
            <person name="Zhang Y."/>
            <person name="Qu T."/>
            <person name="Ni P."/>
            <person name="Miao G."/>
            <person name="Wang J."/>
            <person name="Wang Q."/>
            <person name="Steinberg C.E."/>
            <person name="Wang H."/>
            <person name="Li N."/>
            <person name="Qian L."/>
            <person name="Zhang G."/>
            <person name="Li Y."/>
            <person name="Yang H."/>
            <person name="Liu X."/>
            <person name="Wang J."/>
            <person name="Yin Y."/>
            <person name="Wang J."/>
        </authorList>
    </citation>
    <scope>NUCLEOTIDE SEQUENCE [LARGE SCALE GENOMIC DNA]</scope>
    <source>
        <strain evidence="10">05x7-T-G4-1.051#20</strain>
    </source>
</reference>
<organism evidence="10">
    <name type="scientific">Magallana gigas</name>
    <name type="common">Pacific oyster</name>
    <name type="synonym">Crassostrea gigas</name>
    <dbReference type="NCBI Taxonomy" id="29159"/>
    <lineage>
        <taxon>Eukaryota</taxon>
        <taxon>Metazoa</taxon>
        <taxon>Spiralia</taxon>
        <taxon>Lophotrochozoa</taxon>
        <taxon>Mollusca</taxon>
        <taxon>Bivalvia</taxon>
        <taxon>Autobranchia</taxon>
        <taxon>Pteriomorphia</taxon>
        <taxon>Ostreida</taxon>
        <taxon>Ostreoidea</taxon>
        <taxon>Ostreidae</taxon>
        <taxon>Magallana</taxon>
    </lineage>
</organism>
<evidence type="ECO:0000256" key="1">
    <source>
        <dbReference type="ARBA" id="ARBA00005446"/>
    </source>
</evidence>
<evidence type="ECO:0000256" key="5">
    <source>
        <dbReference type="ARBA" id="ARBA00034617"/>
    </source>
</evidence>
<evidence type="ECO:0000256" key="3">
    <source>
        <dbReference type="ARBA" id="ARBA00023235"/>
    </source>
</evidence>
<keyword evidence="10" id="KW-0547">Nucleotide-binding</keyword>
<feature type="compositionally biased region" description="Low complexity" evidence="8">
    <location>
        <begin position="169"/>
        <end position="182"/>
    </location>
</feature>
<evidence type="ECO:0000256" key="6">
    <source>
        <dbReference type="ARBA" id="ARBA00034808"/>
    </source>
</evidence>
<gene>
    <name evidence="10" type="ORF">CGI_10016551</name>
</gene>
<evidence type="ECO:0000256" key="7">
    <source>
        <dbReference type="ARBA" id="ARBA00044542"/>
    </source>
</evidence>
<evidence type="ECO:0000256" key="2">
    <source>
        <dbReference type="ARBA" id="ARBA00023125"/>
    </source>
</evidence>
<evidence type="ECO:0000259" key="9">
    <source>
        <dbReference type="PROSITE" id="PS51194"/>
    </source>
</evidence>
<dbReference type="Pfam" id="PF00271">
    <property type="entry name" value="Helicase_C"/>
    <property type="match status" value="1"/>
</dbReference>
<dbReference type="PANTHER" id="PTHR13710">
    <property type="entry name" value="DNA HELICASE RECQ FAMILY MEMBER"/>
    <property type="match status" value="1"/>
</dbReference>
<evidence type="ECO:0000256" key="4">
    <source>
        <dbReference type="ARBA" id="ARBA00023242"/>
    </source>
</evidence>
<sequence length="182" mass="20731">MELKDDIQYLHMYHSKTPDPVKETIKLEMNKPNGKLRILIATSAAGMGVNFSNLNQVINYGPPKDMDSFVQQIGRAGRDTSTTAMALLVYNGRQCRNLDEDMKLYINNDSNCRREILLRSYNARPNNERYGHACCDICAKDCKCDKGDCNSFDHPYDFHVDDYDDETSSSESDTQSELSSDY</sequence>
<dbReference type="GO" id="GO:0003677">
    <property type="term" value="F:DNA binding"/>
    <property type="evidence" value="ECO:0007669"/>
    <property type="project" value="UniProtKB-KW"/>
</dbReference>
<dbReference type="GO" id="GO:0043138">
    <property type="term" value="F:3'-5' DNA helicase activity"/>
    <property type="evidence" value="ECO:0007669"/>
    <property type="project" value="UniProtKB-EC"/>
</dbReference>
<proteinExistence type="inferred from homology"/>
<feature type="region of interest" description="Disordered" evidence="8">
    <location>
        <begin position="162"/>
        <end position="182"/>
    </location>
</feature>